<dbReference type="SUPFAM" id="SSF51556">
    <property type="entry name" value="Metallo-dependent hydrolases"/>
    <property type="match status" value="1"/>
</dbReference>
<comment type="similarity">
    <text evidence="1">Belongs to the metallo-dependent hydrolases superfamily. ATZ/TRZ family.</text>
</comment>
<dbReference type="InterPro" id="IPR011059">
    <property type="entry name" value="Metal-dep_hydrolase_composite"/>
</dbReference>
<evidence type="ECO:0000313" key="5">
    <source>
        <dbReference type="EMBL" id="RUM96011.1"/>
    </source>
</evidence>
<evidence type="ECO:0000256" key="2">
    <source>
        <dbReference type="ARBA" id="ARBA00022801"/>
    </source>
</evidence>
<keyword evidence="6" id="KW-1185">Reference proteome</keyword>
<comment type="caution">
    <text evidence="5">The sequence shown here is derived from an EMBL/GenBank/DDBJ whole genome shotgun (WGS) entry which is preliminary data.</text>
</comment>
<gene>
    <name evidence="5" type="ORF">EET67_20290</name>
</gene>
<sequence>MKWALPRPLPTRLCSWMPAGSWKQRRPTSSSAIRKRKERSASCTPSCIESRRQHYGSWIQMTEFILQPEYVLLGGGAPRLEGGLSVLVSSSRIAAIAPASTLRAMAPAAHEIDLGGHVLMPGLVNAHQHGRGITALQLGFEDDYLEPWMAGKRRRQQIDPYLQTLYAALRMVANGVTSVIHANTVGGGRDYPSEVDAALRAYDESGIRVMFGIGAMDRAELAYPAECQEVILGGLPVQLQAALGDISRPVYCAGPEATVALMARLRERYAHYPRITFAYSPAGPQWVSDALLAALVQDAARHAIPIHMHVLESAAQIDAVNACYPDGLMRRLEQLGALGPLTSLAHAVWLTEDDVAIAARTGCTLVRNPASNLRLHAGIAPLAHYVAAGVNVALGSDNTTLNDDEDLFTEARLARALTRSPAWDGLPALGTKTLWSMMSANGARAMGLGDQIGEIAPGRAADLVALDLQNVRTPYLDPDLDLLSAILGRARGGDIRMTMIGGDIVYRDGQFTHHDMRTLAERCRLDGERSKVAPTALSAAQAETLNDHLRAHYAAQRARNGTVAAASPLSSQTGWVRS</sequence>
<dbReference type="Proteomes" id="UP000281647">
    <property type="component" value="Unassembled WGS sequence"/>
</dbReference>
<protein>
    <submittedName>
        <fullName evidence="5">Amidohydrolase</fullName>
    </submittedName>
</protein>
<evidence type="ECO:0000256" key="1">
    <source>
        <dbReference type="ARBA" id="ARBA00006745"/>
    </source>
</evidence>
<feature type="region of interest" description="Disordered" evidence="3">
    <location>
        <begin position="21"/>
        <end position="44"/>
    </location>
</feature>
<dbReference type="InterPro" id="IPR050287">
    <property type="entry name" value="MTA/SAH_deaminase"/>
</dbReference>
<dbReference type="PANTHER" id="PTHR43794:SF11">
    <property type="entry name" value="AMIDOHYDROLASE-RELATED DOMAIN-CONTAINING PROTEIN"/>
    <property type="match status" value="1"/>
</dbReference>
<evidence type="ECO:0000313" key="6">
    <source>
        <dbReference type="Proteomes" id="UP000281647"/>
    </source>
</evidence>
<proteinExistence type="inferred from homology"/>
<feature type="domain" description="Amidohydrolase-related" evidence="4">
    <location>
        <begin position="118"/>
        <end position="505"/>
    </location>
</feature>
<evidence type="ECO:0000256" key="3">
    <source>
        <dbReference type="SAM" id="MobiDB-lite"/>
    </source>
</evidence>
<dbReference type="SUPFAM" id="SSF51338">
    <property type="entry name" value="Composite domain of metallo-dependent hydrolases"/>
    <property type="match status" value="1"/>
</dbReference>
<name>A0A432V1I1_9HYPH</name>
<dbReference type="InterPro" id="IPR032466">
    <property type="entry name" value="Metal_Hydrolase"/>
</dbReference>
<organism evidence="5 6">
    <name type="scientific">Borborobacter arsenicus</name>
    <dbReference type="NCBI Taxonomy" id="1851146"/>
    <lineage>
        <taxon>Bacteria</taxon>
        <taxon>Pseudomonadati</taxon>
        <taxon>Pseudomonadota</taxon>
        <taxon>Alphaproteobacteria</taxon>
        <taxon>Hyphomicrobiales</taxon>
        <taxon>Phyllobacteriaceae</taxon>
        <taxon>Borborobacter</taxon>
    </lineage>
</organism>
<dbReference type="EMBL" id="RKST01000026">
    <property type="protein sequence ID" value="RUM96011.1"/>
    <property type="molecule type" value="Genomic_DNA"/>
</dbReference>
<dbReference type="Gene3D" id="3.20.20.140">
    <property type="entry name" value="Metal-dependent hydrolases"/>
    <property type="match status" value="1"/>
</dbReference>
<dbReference type="Pfam" id="PF01979">
    <property type="entry name" value="Amidohydro_1"/>
    <property type="match status" value="1"/>
</dbReference>
<dbReference type="OrthoDB" id="9796020at2"/>
<evidence type="ECO:0000259" key="4">
    <source>
        <dbReference type="Pfam" id="PF01979"/>
    </source>
</evidence>
<dbReference type="InterPro" id="IPR006680">
    <property type="entry name" value="Amidohydro-rel"/>
</dbReference>
<keyword evidence="2 5" id="KW-0378">Hydrolase</keyword>
<dbReference type="AlphaFoldDB" id="A0A432V1I1"/>
<accession>A0A432V1I1</accession>
<reference evidence="5 6" key="1">
    <citation type="submission" date="2018-11" db="EMBL/GenBank/DDBJ databases">
        <title>Pseudaminobacter arsenicus sp. nov., an arsenic-resistant bacterium isolated from arsenic-rich aquifers.</title>
        <authorList>
            <person name="Mu Y."/>
        </authorList>
    </citation>
    <scope>NUCLEOTIDE SEQUENCE [LARGE SCALE GENOMIC DNA]</scope>
    <source>
        <strain evidence="5 6">CB3</strain>
    </source>
</reference>
<dbReference type="Gene3D" id="2.30.40.10">
    <property type="entry name" value="Urease, subunit C, domain 1"/>
    <property type="match status" value="1"/>
</dbReference>
<dbReference type="PANTHER" id="PTHR43794">
    <property type="entry name" value="AMINOHYDROLASE SSNA-RELATED"/>
    <property type="match status" value="1"/>
</dbReference>
<dbReference type="GO" id="GO:0016810">
    <property type="term" value="F:hydrolase activity, acting on carbon-nitrogen (but not peptide) bonds"/>
    <property type="evidence" value="ECO:0007669"/>
    <property type="project" value="InterPro"/>
</dbReference>